<dbReference type="Proteomes" id="UP000654257">
    <property type="component" value="Unassembled WGS sequence"/>
</dbReference>
<dbReference type="Pfam" id="PF00440">
    <property type="entry name" value="TetR_N"/>
    <property type="match status" value="1"/>
</dbReference>
<proteinExistence type="predicted"/>
<protein>
    <submittedName>
        <fullName evidence="6">Transcriptional regulator, TetR family protein</fullName>
    </submittedName>
</protein>
<evidence type="ECO:0000256" key="4">
    <source>
        <dbReference type="PROSITE-ProRule" id="PRU00335"/>
    </source>
</evidence>
<reference evidence="6" key="2">
    <citation type="submission" date="2020-09" db="EMBL/GenBank/DDBJ databases">
        <authorList>
            <person name="Sun Q."/>
            <person name="Sedlacek I."/>
        </authorList>
    </citation>
    <scope>NUCLEOTIDE SEQUENCE</scope>
    <source>
        <strain evidence="6">CCM 7905</strain>
    </source>
</reference>
<comment type="caution">
    <text evidence="6">The sequence shown here is derived from an EMBL/GenBank/DDBJ whole genome shotgun (WGS) entry which is preliminary data.</text>
</comment>
<evidence type="ECO:0000256" key="1">
    <source>
        <dbReference type="ARBA" id="ARBA00023015"/>
    </source>
</evidence>
<evidence type="ECO:0000259" key="5">
    <source>
        <dbReference type="PROSITE" id="PS50977"/>
    </source>
</evidence>
<evidence type="ECO:0000256" key="3">
    <source>
        <dbReference type="ARBA" id="ARBA00023163"/>
    </source>
</evidence>
<dbReference type="InterPro" id="IPR001647">
    <property type="entry name" value="HTH_TetR"/>
</dbReference>
<dbReference type="GO" id="GO:0003700">
    <property type="term" value="F:DNA-binding transcription factor activity"/>
    <property type="evidence" value="ECO:0007669"/>
    <property type="project" value="TreeGrafter"/>
</dbReference>
<dbReference type="Gene3D" id="1.10.357.10">
    <property type="entry name" value="Tetracycline Repressor, domain 2"/>
    <property type="match status" value="1"/>
</dbReference>
<dbReference type="PANTHER" id="PTHR30055:SF148">
    <property type="entry name" value="TETR-FAMILY TRANSCRIPTIONAL REGULATOR"/>
    <property type="match status" value="1"/>
</dbReference>
<dbReference type="InterPro" id="IPR011075">
    <property type="entry name" value="TetR_C"/>
</dbReference>
<evidence type="ECO:0000256" key="2">
    <source>
        <dbReference type="ARBA" id="ARBA00023125"/>
    </source>
</evidence>
<evidence type="ECO:0000313" key="6">
    <source>
        <dbReference type="EMBL" id="GGG24207.1"/>
    </source>
</evidence>
<dbReference type="GO" id="GO:0000976">
    <property type="term" value="F:transcription cis-regulatory region binding"/>
    <property type="evidence" value="ECO:0007669"/>
    <property type="project" value="TreeGrafter"/>
</dbReference>
<dbReference type="InterPro" id="IPR050109">
    <property type="entry name" value="HTH-type_TetR-like_transc_reg"/>
</dbReference>
<dbReference type="RefSeq" id="WP_188546909.1">
    <property type="nucleotide sequence ID" value="NZ_BMCU01000005.1"/>
</dbReference>
<dbReference type="Pfam" id="PF16859">
    <property type="entry name" value="TetR_C_11"/>
    <property type="match status" value="1"/>
</dbReference>
<dbReference type="SUPFAM" id="SSF46689">
    <property type="entry name" value="Homeodomain-like"/>
    <property type="match status" value="1"/>
</dbReference>
<accession>A0A917LHL7</accession>
<feature type="DNA-binding region" description="H-T-H motif" evidence="4">
    <location>
        <begin position="32"/>
        <end position="51"/>
    </location>
</feature>
<dbReference type="SUPFAM" id="SSF48498">
    <property type="entry name" value="Tetracyclin repressor-like, C-terminal domain"/>
    <property type="match status" value="1"/>
</dbReference>
<gene>
    <name evidence="6" type="ORF">GCM10007304_42580</name>
</gene>
<dbReference type="InterPro" id="IPR036271">
    <property type="entry name" value="Tet_transcr_reg_TetR-rel_C_sf"/>
</dbReference>
<keyword evidence="3" id="KW-0804">Transcription</keyword>
<dbReference type="PANTHER" id="PTHR30055">
    <property type="entry name" value="HTH-TYPE TRANSCRIPTIONAL REGULATOR RUTR"/>
    <property type="match status" value="1"/>
</dbReference>
<dbReference type="PROSITE" id="PS50977">
    <property type="entry name" value="HTH_TETR_2"/>
    <property type="match status" value="1"/>
</dbReference>
<evidence type="ECO:0000313" key="7">
    <source>
        <dbReference type="Proteomes" id="UP000654257"/>
    </source>
</evidence>
<dbReference type="Gene3D" id="1.10.10.60">
    <property type="entry name" value="Homeodomain-like"/>
    <property type="match status" value="1"/>
</dbReference>
<reference evidence="6" key="1">
    <citation type="journal article" date="2014" name="Int. J. Syst. Evol. Microbiol.">
        <title>Complete genome sequence of Corynebacterium casei LMG S-19264T (=DSM 44701T), isolated from a smear-ripened cheese.</title>
        <authorList>
            <consortium name="US DOE Joint Genome Institute (JGI-PGF)"/>
            <person name="Walter F."/>
            <person name="Albersmeier A."/>
            <person name="Kalinowski J."/>
            <person name="Ruckert C."/>
        </authorList>
    </citation>
    <scope>NUCLEOTIDE SEQUENCE</scope>
    <source>
        <strain evidence="6">CCM 7905</strain>
    </source>
</reference>
<name>A0A917LHL7_9NOCA</name>
<dbReference type="EMBL" id="BMCU01000005">
    <property type="protein sequence ID" value="GGG24207.1"/>
    <property type="molecule type" value="Genomic_DNA"/>
</dbReference>
<keyword evidence="7" id="KW-1185">Reference proteome</keyword>
<keyword evidence="2 4" id="KW-0238">DNA-binding</keyword>
<organism evidence="6 7">
    <name type="scientific">Rhodococcoides trifolii</name>
    <dbReference type="NCBI Taxonomy" id="908250"/>
    <lineage>
        <taxon>Bacteria</taxon>
        <taxon>Bacillati</taxon>
        <taxon>Actinomycetota</taxon>
        <taxon>Actinomycetes</taxon>
        <taxon>Mycobacteriales</taxon>
        <taxon>Nocardiaceae</taxon>
        <taxon>Rhodococcoides</taxon>
    </lineage>
</organism>
<feature type="domain" description="HTH tetR-type" evidence="5">
    <location>
        <begin position="9"/>
        <end position="69"/>
    </location>
</feature>
<sequence>MARGRRPTDEVRRDILETAGGLLFETGMGGFTIDKVAALSGASKVTIYKFWPSKGALALAGYFTAVSDVLEFPDTGRVEADLRTQLHAFVGLLTETPAGEVLRELIGAAQTDAELLTAYLSSYSAPRRALAVERLDAARSRGELRENLDSESVVDQLWGACYHRLLIPDQSLNVPFVDRLVDNLFRGISA</sequence>
<dbReference type="InterPro" id="IPR009057">
    <property type="entry name" value="Homeodomain-like_sf"/>
</dbReference>
<keyword evidence="1" id="KW-0805">Transcription regulation</keyword>
<dbReference type="AlphaFoldDB" id="A0A917LHL7"/>